<sequence length="50" mass="5921">MPPPKKRMKVQRLEIHLDPPLLAWLRLEAKRLDVSMGEVVRRMLRKEMGA</sequence>
<dbReference type="EMBL" id="MT143971">
    <property type="protein sequence ID" value="QJA43930.1"/>
    <property type="molecule type" value="Genomic_DNA"/>
</dbReference>
<organism evidence="2">
    <name type="scientific">viral metagenome</name>
    <dbReference type="NCBI Taxonomy" id="1070528"/>
    <lineage>
        <taxon>unclassified sequences</taxon>
        <taxon>metagenomes</taxon>
        <taxon>organismal metagenomes</taxon>
    </lineage>
</organism>
<evidence type="ECO:0000259" key="1">
    <source>
        <dbReference type="Pfam" id="PF01402"/>
    </source>
</evidence>
<dbReference type="Pfam" id="PF01402">
    <property type="entry name" value="RHH_1"/>
    <property type="match status" value="1"/>
</dbReference>
<feature type="domain" description="Ribbon-helix-helix protein CopG" evidence="1">
    <location>
        <begin position="12"/>
        <end position="46"/>
    </location>
</feature>
<reference evidence="2" key="1">
    <citation type="submission" date="2020-03" db="EMBL/GenBank/DDBJ databases">
        <title>The deep terrestrial virosphere.</title>
        <authorList>
            <person name="Holmfeldt K."/>
            <person name="Nilsson E."/>
            <person name="Simone D."/>
            <person name="Lopez-Fernandez M."/>
            <person name="Wu X."/>
            <person name="de Brujin I."/>
            <person name="Lundin D."/>
            <person name="Andersson A."/>
            <person name="Bertilsson S."/>
            <person name="Dopson M."/>
        </authorList>
    </citation>
    <scope>NUCLEOTIDE SEQUENCE</scope>
    <source>
        <strain evidence="2">TM448A00064</strain>
        <strain evidence="3">TM448B00061</strain>
    </source>
</reference>
<dbReference type="InterPro" id="IPR002145">
    <property type="entry name" value="CopG"/>
</dbReference>
<protein>
    <submittedName>
        <fullName evidence="2">Putative ribbon-helix-helix protein repressor</fullName>
    </submittedName>
</protein>
<evidence type="ECO:0000313" key="2">
    <source>
        <dbReference type="EMBL" id="QJA43930.1"/>
    </source>
</evidence>
<name>A0A6H1Z9R9_9ZZZZ</name>
<gene>
    <name evidence="2" type="ORF">TM448A00064_0109</name>
    <name evidence="3" type="ORF">TM448B00061_0118</name>
</gene>
<dbReference type="GO" id="GO:0006355">
    <property type="term" value="P:regulation of DNA-templated transcription"/>
    <property type="evidence" value="ECO:0007669"/>
    <property type="project" value="InterPro"/>
</dbReference>
<dbReference type="EMBL" id="MT144588">
    <property type="protein sequence ID" value="QJH93498.1"/>
    <property type="molecule type" value="Genomic_DNA"/>
</dbReference>
<accession>A0A6H1Z9R9</accession>
<dbReference type="AlphaFoldDB" id="A0A6H1Z9R9"/>
<evidence type="ECO:0000313" key="3">
    <source>
        <dbReference type="EMBL" id="QJH93498.1"/>
    </source>
</evidence>
<proteinExistence type="predicted"/>